<dbReference type="InterPro" id="IPR056717">
    <property type="entry name" value="DUF7815"/>
</dbReference>
<feature type="compositionally biased region" description="Polar residues" evidence="1">
    <location>
        <begin position="1033"/>
        <end position="1044"/>
    </location>
</feature>
<evidence type="ECO:0000259" key="2">
    <source>
        <dbReference type="Pfam" id="PF25122"/>
    </source>
</evidence>
<feature type="region of interest" description="Disordered" evidence="1">
    <location>
        <begin position="910"/>
        <end position="1062"/>
    </location>
</feature>
<name>A0A6V7PB76_ANACO</name>
<feature type="compositionally biased region" description="Polar residues" evidence="1">
    <location>
        <begin position="859"/>
        <end position="870"/>
    </location>
</feature>
<feature type="compositionally biased region" description="Polar residues" evidence="1">
    <location>
        <begin position="1074"/>
        <end position="1084"/>
    </location>
</feature>
<proteinExistence type="predicted"/>
<evidence type="ECO:0000256" key="1">
    <source>
        <dbReference type="SAM" id="MobiDB-lite"/>
    </source>
</evidence>
<feature type="region of interest" description="Disordered" evidence="1">
    <location>
        <begin position="1074"/>
        <end position="1107"/>
    </location>
</feature>
<gene>
    <name evidence="3" type="ORF">CB5_LOCUS11089</name>
</gene>
<feature type="compositionally biased region" description="Polar residues" evidence="1">
    <location>
        <begin position="725"/>
        <end position="739"/>
    </location>
</feature>
<feature type="region of interest" description="Disordered" evidence="1">
    <location>
        <begin position="577"/>
        <end position="598"/>
    </location>
</feature>
<feature type="compositionally biased region" description="Acidic residues" evidence="1">
    <location>
        <begin position="993"/>
        <end position="1003"/>
    </location>
</feature>
<dbReference type="PANTHER" id="PTHR36308">
    <property type="entry name" value="DENTIN SIALOPHOSPHOPROTEIN-RELATED"/>
    <property type="match status" value="1"/>
</dbReference>
<feature type="compositionally biased region" description="Polar residues" evidence="1">
    <location>
        <begin position="1185"/>
        <end position="1195"/>
    </location>
</feature>
<feature type="region of interest" description="Disordered" evidence="1">
    <location>
        <begin position="725"/>
        <end position="749"/>
    </location>
</feature>
<feature type="compositionally biased region" description="Polar residues" evidence="1">
    <location>
        <begin position="970"/>
        <end position="982"/>
    </location>
</feature>
<feature type="compositionally biased region" description="Polar residues" evidence="1">
    <location>
        <begin position="942"/>
        <end position="954"/>
    </location>
</feature>
<feature type="compositionally biased region" description="Polar residues" evidence="1">
    <location>
        <begin position="822"/>
        <end position="842"/>
    </location>
</feature>
<feature type="compositionally biased region" description="Polar residues" evidence="1">
    <location>
        <begin position="912"/>
        <end position="931"/>
    </location>
</feature>
<feature type="region of interest" description="Disordered" evidence="1">
    <location>
        <begin position="822"/>
        <end position="880"/>
    </location>
</feature>
<feature type="domain" description="DUF7815" evidence="2">
    <location>
        <begin position="52"/>
        <end position="77"/>
    </location>
</feature>
<dbReference type="Pfam" id="PF25122">
    <property type="entry name" value="DUF7815"/>
    <property type="match status" value="1"/>
</dbReference>
<protein>
    <recommendedName>
        <fullName evidence="2">DUF7815 domain-containing protein</fullName>
    </recommendedName>
</protein>
<feature type="compositionally biased region" description="Basic and acidic residues" evidence="1">
    <location>
        <begin position="1045"/>
        <end position="1056"/>
    </location>
</feature>
<accession>A0A6V7PB76</accession>
<feature type="region of interest" description="Disordered" evidence="1">
    <location>
        <begin position="265"/>
        <end position="316"/>
    </location>
</feature>
<dbReference type="EMBL" id="LR862146">
    <property type="protein sequence ID" value="CAD1827878.1"/>
    <property type="molecule type" value="Genomic_DNA"/>
</dbReference>
<organism evidence="3">
    <name type="scientific">Ananas comosus var. bracteatus</name>
    <name type="common">red pineapple</name>
    <dbReference type="NCBI Taxonomy" id="296719"/>
    <lineage>
        <taxon>Eukaryota</taxon>
        <taxon>Viridiplantae</taxon>
        <taxon>Streptophyta</taxon>
        <taxon>Embryophyta</taxon>
        <taxon>Tracheophyta</taxon>
        <taxon>Spermatophyta</taxon>
        <taxon>Magnoliopsida</taxon>
        <taxon>Liliopsida</taxon>
        <taxon>Poales</taxon>
        <taxon>Bromeliaceae</taxon>
        <taxon>Bromelioideae</taxon>
        <taxon>Ananas</taxon>
    </lineage>
</organism>
<feature type="region of interest" description="Disordered" evidence="1">
    <location>
        <begin position="1167"/>
        <end position="1195"/>
    </location>
</feature>
<feature type="compositionally biased region" description="Polar residues" evidence="1">
    <location>
        <begin position="1005"/>
        <end position="1019"/>
    </location>
</feature>
<feature type="region of interest" description="Disordered" evidence="1">
    <location>
        <begin position="664"/>
        <end position="692"/>
    </location>
</feature>
<reference evidence="3" key="1">
    <citation type="submission" date="2020-07" db="EMBL/GenBank/DDBJ databases">
        <authorList>
            <person name="Lin J."/>
        </authorList>
    </citation>
    <scope>NUCLEOTIDE SEQUENCE</scope>
</reference>
<sequence>MAFEPPTALIHQLRAALRGGGGGGASFSGDPPPLPTVEVAVAAALEPSSPSPLRCDRCRGALLRGARSPRCVLCGAERRGDAAPPPIPFASSAACRWLLDSLGLDGSEPVILDTESSDSNKGKDTPKSGLVLSDLLDLELRWTSNTEEQVTETTKEVPTPSTFALNLSGVDLDSYFSEEKTETPSIGSISHIDKLTATNQSTYAESHTLSGSEDDLFENFQSSGKMISSLSTKDDESGPSSAAWEAEFQSANFETSNAEMRAADFTPSGSISHDDLLTTRDQSPNTKSHAVSGSISHDGQLITRDQSPNTKNHAISGSENFDLFENFQSSGSKISSLNTKDIESGRPSTGRAAEFHAAISETLTAEPGPVHRTPSSCSISHNDQLKNTDQNVNMESHAFSASETFDPFEKFQSTGTTLSSLNTKDGQSGRSSTGWEVEFQSANLAAESGPVDFLPSTGASYQDDRLETTDQSAKTENHALYGSENFDLSESFQYSPTKIKSLNTKDSESGRSSTGWEMEFQSAAFDTSTAEPVQVDFGPSAVSISHNDQLATMDQSVRMESHEFSSSETFDTFVSSHSSGTKISSLNTKDSKSGRSSTGWEAEFQSATFETLAAESEPADLMASTGSISHNDQLTNIEHSINTESHASSDPETFDLFVNSQSSGTKLSSVNTKDSESGRSSTGWEAEFQSASFGTSTTESVPVELFHSSSNSQFVGAPSVEATISQEASDQNETNNKSASLEVGNDGGQSASSYCWIPDDLWPMNSMGLETDVITSIDENNSGELDKLSVDNNAVPFDMWPTSSNKEVDPIGKVYDTDDWQDFTSSAEAPGGSSNLQEQIEVSPSEPPLETKSGDLWPISSTNDSDSTKAINGDDDSFDEWHDFASSSQTAQSFTKPGDEKFGMYLEHPLETKSTGPTSSVKEVDNSNIINEDNDLFDDWQNFASSSQARQSLTRPGDQNLDTSLKHPSGMQSTDTGPTSSIKELDNSKSLNEDDNDPFDDWQDFASSSQGHQSLTESGGKNFGMYFKDPSETKSTGMDPTSSIKESDNYELKNDDNDPFNWQDFFSSTKVHQNLTKQGGQSSGMLFKDPSVARSSELGPTNSVKQLDHSEIINEENDLFDDWQDFTSSGQVAGCLSNSVREAEVPLHEKPSGSKFDDLQDMEFGGFMSSDSFSEAPDGKRSSSEDNIGSCSASRANGRHEIDIDPFSTLWGAMDANHLSVSMPKPPKTDVEKLFSQMHDLSVMPKDDCPVPDKLQNLQSTS</sequence>
<evidence type="ECO:0000313" key="3">
    <source>
        <dbReference type="EMBL" id="CAD1827878.1"/>
    </source>
</evidence>
<dbReference type="PANTHER" id="PTHR36308:SF1">
    <property type="entry name" value="DENTIN SIALOPHOSPHOPROTEIN-RELATED"/>
    <property type="match status" value="1"/>
</dbReference>
<feature type="compositionally biased region" description="Polar residues" evidence="1">
    <location>
        <begin position="279"/>
        <end position="316"/>
    </location>
</feature>
<dbReference type="AlphaFoldDB" id="A0A6V7PB76"/>
<feature type="region of interest" description="Disordered" evidence="1">
    <location>
        <begin position="1243"/>
        <end position="1262"/>
    </location>
</feature>